<evidence type="ECO:0000313" key="6">
    <source>
        <dbReference type="Proteomes" id="UP000586454"/>
    </source>
</evidence>
<evidence type="ECO:0000256" key="4">
    <source>
        <dbReference type="HAMAP-Rule" id="MF_01854"/>
    </source>
</evidence>
<dbReference type="GO" id="GO:0042132">
    <property type="term" value="F:fructose 1,6-bisphosphate 1-phosphatase activity"/>
    <property type="evidence" value="ECO:0007669"/>
    <property type="project" value="UniProtKB-UniRule"/>
</dbReference>
<dbReference type="GO" id="GO:0006094">
    <property type="term" value="P:gluconeogenesis"/>
    <property type="evidence" value="ECO:0007669"/>
    <property type="project" value="UniProtKB-UniRule"/>
</dbReference>
<keyword evidence="3 4" id="KW-0119">Carbohydrate metabolism</keyword>
<comment type="cofactor">
    <cofactor evidence="4">
        <name>Mn(2+)</name>
        <dbReference type="ChEBI" id="CHEBI:29035"/>
    </cofactor>
</comment>
<dbReference type="InterPro" id="IPR029052">
    <property type="entry name" value="Metallo-depent_PP-like"/>
</dbReference>
<accession>A0A6V6Y341</accession>
<sequence length="641" mass="73458">MTHFNSFEEKYFSLLKDRYPGRHEALAQVLLLESTLELPKPTEHFVSDLHGEYIAFTHVLRNASGVLRRYIDELFPEKSEEDKNLLATILYYPEKKLADLKEKMPVELYQGLLKETLADLIVVAKRVAAKYDHEQIESTLPPSRKKILNLLLLEDSASRHKKSYVASLYDNMIALGEAEYYIKDLADLSVRYVVETVHIIGDIYDRGEDAEKIMDQIAGDDRVDIQWGNHDIAWIGAAAGNFALAANVIRIALRYNVLSTIEDGYGINLLPLLRYAEHYTAKEPFYTKSPGPDEHLNESIAKLHKAMATLQFKAEGQLIRRHPAYKMNNMLHLENLDLKNETVTVEGKEYSLLDGDFPTVDPRDPYAFTKEEAEVAERIRQSFLTSEKLQSHIRTMIEKGGMYKIQNSNLLFHGCIPMEEDGSFESVDLLGTPMEGRELLDAMDEKVRRAFYDRKEDDVDFLFYLWCGKHSPLFGKEQITTFERYFIAEEETHVERKNPYYLMREREDAADRILRAFGIDDSRGKIINGHTPVKKRKGENPVKAGGKVVVIDGGFAHAYRKTTGTAGYTLISNSYGILLATHEPIQHEDTYIRENIDMTSSLEFITKYDARRLVKDTDEGERAIDTIADLKKLADSYGERR</sequence>
<keyword evidence="2 4" id="KW-0464">Manganese</keyword>
<dbReference type="HAMAP" id="MF_01854">
    <property type="entry name" value="FBPase_class3"/>
    <property type="match status" value="1"/>
</dbReference>
<name>A0A6V6Y341_9FIRM</name>
<dbReference type="EC" id="3.1.3.11" evidence="4"/>
<dbReference type="Proteomes" id="UP000586454">
    <property type="component" value="Unassembled WGS sequence"/>
</dbReference>
<dbReference type="Pfam" id="PF06874">
    <property type="entry name" value="FBPase_2"/>
    <property type="match status" value="1"/>
</dbReference>
<dbReference type="SUPFAM" id="SSF56300">
    <property type="entry name" value="Metallo-dependent phosphatases"/>
    <property type="match status" value="1"/>
</dbReference>
<dbReference type="EMBL" id="CAIJCS010000018">
    <property type="protein sequence ID" value="CAC9930444.1"/>
    <property type="molecule type" value="Genomic_DNA"/>
</dbReference>
<dbReference type="UniPathway" id="UPA00138"/>
<keyword evidence="1 4" id="KW-0378">Hydrolase</keyword>
<evidence type="ECO:0000313" key="5">
    <source>
        <dbReference type="EMBL" id="CAC9930444.1"/>
    </source>
</evidence>
<evidence type="ECO:0000256" key="3">
    <source>
        <dbReference type="ARBA" id="ARBA00023277"/>
    </source>
</evidence>
<comment type="pathway">
    <text evidence="4">Carbohydrate biosynthesis; gluconeogenesis.</text>
</comment>
<protein>
    <recommendedName>
        <fullName evidence="4">Fructose-1,6-bisphosphatase class 3</fullName>
        <shortName evidence="4">FBPase class 3</shortName>
        <ecNumber evidence="4">3.1.3.11</ecNumber>
    </recommendedName>
    <alternativeName>
        <fullName evidence="4">D-fructose-1,6-bisphosphate 1-phosphohydrolase class 3</fullName>
    </alternativeName>
</protein>
<comment type="catalytic activity">
    <reaction evidence="4">
        <text>beta-D-fructose 1,6-bisphosphate + H2O = beta-D-fructose 6-phosphate + phosphate</text>
        <dbReference type="Rhea" id="RHEA:11064"/>
        <dbReference type="ChEBI" id="CHEBI:15377"/>
        <dbReference type="ChEBI" id="CHEBI:32966"/>
        <dbReference type="ChEBI" id="CHEBI:43474"/>
        <dbReference type="ChEBI" id="CHEBI:57634"/>
        <dbReference type="EC" id="3.1.3.11"/>
    </reaction>
</comment>
<comment type="caution">
    <text evidence="5">The sequence shown here is derived from an EMBL/GenBank/DDBJ whole genome shotgun (WGS) entry which is preliminary data.</text>
</comment>
<dbReference type="AlphaFoldDB" id="A0A6V6Y341"/>
<evidence type="ECO:0000256" key="1">
    <source>
        <dbReference type="ARBA" id="ARBA00022801"/>
    </source>
</evidence>
<comment type="similarity">
    <text evidence="4">Belongs to the FBPase class 3 family.</text>
</comment>
<dbReference type="RefSeq" id="WP_180499688.1">
    <property type="nucleotide sequence ID" value="NZ_CAIJCS010000018.1"/>
</dbReference>
<reference evidence="5 6" key="1">
    <citation type="submission" date="2020-06" db="EMBL/GenBank/DDBJ databases">
        <authorList>
            <person name="Criscuolo A."/>
        </authorList>
    </citation>
    <scope>NUCLEOTIDE SEQUENCE [LARGE SCALE GENOMIC DNA]</scope>
    <source>
        <strain evidence="5">1804121828</strain>
    </source>
</reference>
<organism evidence="5 6">
    <name type="scientific">Aedoeadaptatus nemausensis</name>
    <dbReference type="NCBI Taxonomy" id="2582829"/>
    <lineage>
        <taxon>Bacteria</taxon>
        <taxon>Bacillati</taxon>
        <taxon>Bacillota</taxon>
        <taxon>Tissierellia</taxon>
        <taxon>Tissierellales</taxon>
        <taxon>Peptoniphilaceae</taxon>
        <taxon>Aedoeadaptatus</taxon>
    </lineage>
</organism>
<proteinExistence type="inferred from homology"/>
<keyword evidence="6" id="KW-1185">Reference proteome</keyword>
<evidence type="ECO:0000256" key="2">
    <source>
        <dbReference type="ARBA" id="ARBA00023211"/>
    </source>
</evidence>
<gene>
    <name evidence="4" type="primary">fbp</name>
    <name evidence="5" type="ORF">PEPNEM18_00901</name>
</gene>
<dbReference type="InterPro" id="IPR009164">
    <property type="entry name" value="FBPtase_class3"/>
</dbReference>